<name>A0A4Y4DGW9_GLUUR</name>
<dbReference type="InterPro" id="IPR009061">
    <property type="entry name" value="DNA-bd_dom_put_sf"/>
</dbReference>
<gene>
    <name evidence="2" type="ORF">AUR04nite_00010</name>
</gene>
<dbReference type="AlphaFoldDB" id="A0A4Y4DGW9"/>
<dbReference type="InterPro" id="IPR036388">
    <property type="entry name" value="WH-like_DNA-bd_sf"/>
</dbReference>
<dbReference type="EMBL" id="BJNY01000001">
    <property type="protein sequence ID" value="GED04469.1"/>
    <property type="molecule type" value="Genomic_DNA"/>
</dbReference>
<organism evidence="2 3">
    <name type="scientific">Glutamicibacter uratoxydans</name>
    <name type="common">Arthrobacter uratoxydans</name>
    <dbReference type="NCBI Taxonomy" id="43667"/>
    <lineage>
        <taxon>Bacteria</taxon>
        <taxon>Bacillati</taxon>
        <taxon>Actinomycetota</taxon>
        <taxon>Actinomycetes</taxon>
        <taxon>Micrococcales</taxon>
        <taxon>Micrococcaceae</taxon>
        <taxon>Glutamicibacter</taxon>
    </lineage>
</organism>
<dbReference type="Proteomes" id="UP000316612">
    <property type="component" value="Unassembled WGS sequence"/>
</dbReference>
<sequence length="57" mass="6874">MTSLLTRKQVAEMLGVSVRWLEENRADGPPYYQLGDRTVRYDEADVLNWLRQRRRTY</sequence>
<evidence type="ECO:0000313" key="3">
    <source>
        <dbReference type="Proteomes" id="UP000316612"/>
    </source>
</evidence>
<reference evidence="2 3" key="1">
    <citation type="submission" date="2019-06" db="EMBL/GenBank/DDBJ databases">
        <title>Whole genome shotgun sequence of Glutamicibacter uratoxydans NBRC 15515.</title>
        <authorList>
            <person name="Hosoyama A."/>
            <person name="Uohara A."/>
            <person name="Ohji S."/>
            <person name="Ichikawa N."/>
        </authorList>
    </citation>
    <scope>NUCLEOTIDE SEQUENCE [LARGE SCALE GENOMIC DNA]</scope>
    <source>
        <strain evidence="2 3">NBRC 15515</strain>
    </source>
</reference>
<dbReference type="SUPFAM" id="SSF46955">
    <property type="entry name" value="Putative DNA-binding domain"/>
    <property type="match status" value="1"/>
</dbReference>
<proteinExistence type="predicted"/>
<accession>A0A4Y4DGW9</accession>
<dbReference type="OrthoDB" id="4948040at2"/>
<dbReference type="Gene3D" id="1.10.10.10">
    <property type="entry name" value="Winged helix-like DNA-binding domain superfamily/Winged helix DNA-binding domain"/>
    <property type="match status" value="1"/>
</dbReference>
<dbReference type="RefSeq" id="WP_141360674.1">
    <property type="nucleotide sequence ID" value="NZ_BAAAJL010000007.1"/>
</dbReference>
<comment type="caution">
    <text evidence="2">The sequence shown here is derived from an EMBL/GenBank/DDBJ whole genome shotgun (WGS) entry which is preliminary data.</text>
</comment>
<dbReference type="Pfam" id="PF12728">
    <property type="entry name" value="HTH_17"/>
    <property type="match status" value="1"/>
</dbReference>
<evidence type="ECO:0000313" key="2">
    <source>
        <dbReference type="EMBL" id="GED04469.1"/>
    </source>
</evidence>
<dbReference type="InterPro" id="IPR041657">
    <property type="entry name" value="HTH_17"/>
</dbReference>
<evidence type="ECO:0000259" key="1">
    <source>
        <dbReference type="Pfam" id="PF12728"/>
    </source>
</evidence>
<keyword evidence="3" id="KW-1185">Reference proteome</keyword>
<protein>
    <recommendedName>
        <fullName evidence="1">Helix-turn-helix domain-containing protein</fullName>
    </recommendedName>
</protein>
<feature type="domain" description="Helix-turn-helix" evidence="1">
    <location>
        <begin position="4"/>
        <end position="54"/>
    </location>
</feature>